<keyword evidence="2" id="KW-1185">Reference proteome</keyword>
<reference evidence="1 2" key="1">
    <citation type="journal article" date="2016" name="Mol. Biol. Evol.">
        <title>Comparative Genomics of Early-Diverging Mushroom-Forming Fungi Provides Insights into the Origins of Lignocellulose Decay Capabilities.</title>
        <authorList>
            <person name="Nagy L.G."/>
            <person name="Riley R."/>
            <person name="Tritt A."/>
            <person name="Adam C."/>
            <person name="Daum C."/>
            <person name="Floudas D."/>
            <person name="Sun H."/>
            <person name="Yadav J.S."/>
            <person name="Pangilinan J."/>
            <person name="Larsson K.H."/>
            <person name="Matsuura K."/>
            <person name="Barry K."/>
            <person name="Labutti K."/>
            <person name="Kuo R."/>
            <person name="Ohm R.A."/>
            <person name="Bhattacharya S.S."/>
            <person name="Shirouzu T."/>
            <person name="Yoshinaga Y."/>
            <person name="Martin F.M."/>
            <person name="Grigoriev I.V."/>
            <person name="Hibbett D.S."/>
        </authorList>
    </citation>
    <scope>NUCLEOTIDE SEQUENCE [LARGE SCALE GENOMIC DNA]</scope>
    <source>
        <strain evidence="1 2">HHB14362 ss-1</strain>
    </source>
</reference>
<feature type="non-terminal residue" evidence="1">
    <location>
        <position position="1"/>
    </location>
</feature>
<protein>
    <submittedName>
        <fullName evidence="1">Uncharacterized protein</fullName>
    </submittedName>
</protein>
<sequence length="87" mass="9932">LAYVEWFTPFSAAPDHNTGLYKIQRTIRNGERQASVVPVTQIERSVHLLPKFGPVVPREWSSSTVLDTAPAFYVNPFLDRHTFVTFL</sequence>
<gene>
    <name evidence="1" type="ORF">NEOLEDRAFT_1061015</name>
</gene>
<name>A0A165U010_9AGAM</name>
<dbReference type="EMBL" id="KV425562">
    <property type="protein sequence ID" value="KZT27433.1"/>
    <property type="molecule type" value="Genomic_DNA"/>
</dbReference>
<evidence type="ECO:0000313" key="2">
    <source>
        <dbReference type="Proteomes" id="UP000076761"/>
    </source>
</evidence>
<organism evidence="1 2">
    <name type="scientific">Neolentinus lepideus HHB14362 ss-1</name>
    <dbReference type="NCBI Taxonomy" id="1314782"/>
    <lineage>
        <taxon>Eukaryota</taxon>
        <taxon>Fungi</taxon>
        <taxon>Dikarya</taxon>
        <taxon>Basidiomycota</taxon>
        <taxon>Agaricomycotina</taxon>
        <taxon>Agaricomycetes</taxon>
        <taxon>Gloeophyllales</taxon>
        <taxon>Gloeophyllaceae</taxon>
        <taxon>Neolentinus</taxon>
    </lineage>
</organism>
<dbReference type="OrthoDB" id="3244185at2759"/>
<accession>A0A165U010</accession>
<dbReference type="AlphaFoldDB" id="A0A165U010"/>
<dbReference type="InParanoid" id="A0A165U010"/>
<proteinExistence type="predicted"/>
<evidence type="ECO:0000313" key="1">
    <source>
        <dbReference type="EMBL" id="KZT27433.1"/>
    </source>
</evidence>
<dbReference type="STRING" id="1314782.A0A165U010"/>
<dbReference type="Proteomes" id="UP000076761">
    <property type="component" value="Unassembled WGS sequence"/>
</dbReference>